<gene>
    <name evidence="1" type="ORF">MF646_03110</name>
</gene>
<dbReference type="RefSeq" id="WP_250095029.1">
    <property type="nucleotide sequence ID" value="NZ_JAKRYL010000002.1"/>
</dbReference>
<sequence length="99" mass="11446">MVTEVYLNDVSIPVISFKSEQVESNEGKSLTKITFDFKVRSGEEYHKITTLLYKMNFDVRVPAQEIEFKGTIQNYSTSFTNLYEENNVGVFHLQLIEIA</sequence>
<organism evidence="1 2">
    <name type="scientific">Halalkalibacter alkaliphilus</name>
    <dbReference type="NCBI Taxonomy" id="2917993"/>
    <lineage>
        <taxon>Bacteria</taxon>
        <taxon>Bacillati</taxon>
        <taxon>Bacillota</taxon>
        <taxon>Bacilli</taxon>
        <taxon>Bacillales</taxon>
        <taxon>Bacillaceae</taxon>
        <taxon>Halalkalibacter</taxon>
    </lineage>
</organism>
<keyword evidence="2" id="KW-1185">Reference proteome</keyword>
<comment type="caution">
    <text evidence="1">The sequence shown here is derived from an EMBL/GenBank/DDBJ whole genome shotgun (WGS) entry which is preliminary data.</text>
</comment>
<dbReference type="SUPFAM" id="SSF159173">
    <property type="entry name" value="YkvR-like"/>
    <property type="match status" value="1"/>
</dbReference>
<dbReference type="AlphaFoldDB" id="A0A9X1ZWT5"/>
<dbReference type="EMBL" id="JAKRYL010000002">
    <property type="protein sequence ID" value="MCL7746103.1"/>
    <property type="molecule type" value="Genomic_DNA"/>
</dbReference>
<accession>A0A9X1ZWT5</accession>
<evidence type="ECO:0000313" key="2">
    <source>
        <dbReference type="Proteomes" id="UP001139150"/>
    </source>
</evidence>
<dbReference type="Pfam" id="PF11514">
    <property type="entry name" value="DUF3219"/>
    <property type="match status" value="1"/>
</dbReference>
<dbReference type="InterPro" id="IPR021596">
    <property type="entry name" value="DUF3219"/>
</dbReference>
<reference evidence="1" key="1">
    <citation type="submission" date="2022-02" db="EMBL/GenBank/DDBJ databases">
        <title>Halalkalibacter sp. nov. isolated from Lonar Lake, India.</title>
        <authorList>
            <person name="Joshi A."/>
            <person name="Thite S."/>
            <person name="Lodha T."/>
        </authorList>
    </citation>
    <scope>NUCLEOTIDE SEQUENCE</scope>
    <source>
        <strain evidence="1">MEB205</strain>
    </source>
</reference>
<dbReference type="InterPro" id="IPR023105">
    <property type="entry name" value="YkvR-like_sf"/>
</dbReference>
<evidence type="ECO:0000313" key="1">
    <source>
        <dbReference type="EMBL" id="MCL7746103.1"/>
    </source>
</evidence>
<dbReference type="Gene3D" id="2.40.30.80">
    <property type="entry name" value="YkvR-like"/>
    <property type="match status" value="1"/>
</dbReference>
<protein>
    <submittedName>
        <fullName evidence="1">YkvR family protein</fullName>
    </submittedName>
</protein>
<name>A0A9X1ZWT5_9BACI</name>
<dbReference type="Proteomes" id="UP001139150">
    <property type="component" value="Unassembled WGS sequence"/>
</dbReference>
<proteinExistence type="predicted"/>